<protein>
    <recommendedName>
        <fullName evidence="1">F-box domain-containing protein</fullName>
    </recommendedName>
</protein>
<dbReference type="STRING" id="35722.A0A0B7MW58"/>
<dbReference type="InterPro" id="IPR032675">
    <property type="entry name" value="LRR_dom_sf"/>
</dbReference>
<dbReference type="Gene3D" id="3.80.10.10">
    <property type="entry name" value="Ribonuclease Inhibitor"/>
    <property type="match status" value="1"/>
</dbReference>
<evidence type="ECO:0000313" key="3">
    <source>
        <dbReference type="Proteomes" id="UP000054107"/>
    </source>
</evidence>
<name>A0A0B7MW58_9FUNG</name>
<evidence type="ECO:0000313" key="2">
    <source>
        <dbReference type="EMBL" id="CEP09347.1"/>
    </source>
</evidence>
<dbReference type="InterPro" id="IPR001810">
    <property type="entry name" value="F-box_dom"/>
</dbReference>
<organism evidence="2 3">
    <name type="scientific">Parasitella parasitica</name>
    <dbReference type="NCBI Taxonomy" id="35722"/>
    <lineage>
        <taxon>Eukaryota</taxon>
        <taxon>Fungi</taxon>
        <taxon>Fungi incertae sedis</taxon>
        <taxon>Mucoromycota</taxon>
        <taxon>Mucoromycotina</taxon>
        <taxon>Mucoromycetes</taxon>
        <taxon>Mucorales</taxon>
        <taxon>Mucorineae</taxon>
        <taxon>Mucoraceae</taxon>
        <taxon>Parasitella</taxon>
    </lineage>
</organism>
<feature type="domain" description="F-box" evidence="1">
    <location>
        <begin position="1"/>
        <end position="45"/>
    </location>
</feature>
<proteinExistence type="predicted"/>
<dbReference type="Proteomes" id="UP000054107">
    <property type="component" value="Unassembled WGS sequence"/>
</dbReference>
<evidence type="ECO:0000259" key="1">
    <source>
        <dbReference type="PROSITE" id="PS50181"/>
    </source>
</evidence>
<keyword evidence="3" id="KW-1185">Reference proteome</keyword>
<dbReference type="OrthoDB" id="550575at2759"/>
<accession>A0A0B7MW58</accession>
<dbReference type="SUPFAM" id="SSF81383">
    <property type="entry name" value="F-box domain"/>
    <property type="match status" value="1"/>
</dbReference>
<dbReference type="Pfam" id="PF12937">
    <property type="entry name" value="F-box-like"/>
    <property type="match status" value="1"/>
</dbReference>
<dbReference type="PROSITE" id="PS50181">
    <property type="entry name" value="FBOX"/>
    <property type="match status" value="1"/>
</dbReference>
<dbReference type="InterPro" id="IPR036047">
    <property type="entry name" value="F-box-like_dom_sf"/>
</dbReference>
<reference evidence="2 3" key="1">
    <citation type="submission" date="2014-09" db="EMBL/GenBank/DDBJ databases">
        <authorList>
            <person name="Ellenberger Sabrina"/>
        </authorList>
    </citation>
    <scope>NUCLEOTIDE SEQUENCE [LARGE SCALE GENOMIC DNA]</scope>
    <source>
        <strain evidence="2 3">CBS 412.66</strain>
    </source>
</reference>
<gene>
    <name evidence="2" type="primary">PARPA_02833.1 scaffold 5421</name>
</gene>
<dbReference type="EMBL" id="LN721430">
    <property type="protein sequence ID" value="CEP09347.1"/>
    <property type="molecule type" value="Genomic_DNA"/>
</dbReference>
<sequence length="270" mass="31162">MLDTLPTELLFNIASHLSCQDLSSLRLTCKFMRTFCDQPMNWKSIDLQPSALQELWKLTELKDAIDPHLLHIHSIRIWGVRDNIVQYLLSQCPNLQHLTICGWTTLSDHCLRLFPSQSLKIKTLELIGSSQQTNFVSVDAYTLGNLLIQSPEMTNLVLGCEIHIHAETLITELEKKRPTSNDLQLLMLASRKTWLNEHVLRLINIYPKIKKIYLLPKTSIHFDSIQNNDIEALLQEKLKQIMNIMPLPLEIPLLSNQKFIIYDKRPTTCA</sequence>
<dbReference type="AlphaFoldDB" id="A0A0B7MW58"/>
<dbReference type="SMART" id="SM00256">
    <property type="entry name" value="FBOX"/>
    <property type="match status" value="1"/>
</dbReference>